<dbReference type="SUPFAM" id="SSF56784">
    <property type="entry name" value="HAD-like"/>
    <property type="match status" value="1"/>
</dbReference>
<dbReference type="Pfam" id="PF13242">
    <property type="entry name" value="Hydrolase_like"/>
    <property type="match status" value="1"/>
</dbReference>
<reference evidence="1" key="1">
    <citation type="journal article" date="2021" name="PeerJ">
        <title>Extensive microbial diversity within the chicken gut microbiome revealed by metagenomics and culture.</title>
        <authorList>
            <person name="Gilroy R."/>
            <person name="Ravi A."/>
            <person name="Getino M."/>
            <person name="Pursley I."/>
            <person name="Horton D.L."/>
            <person name="Alikhan N.F."/>
            <person name="Baker D."/>
            <person name="Gharbi K."/>
            <person name="Hall N."/>
            <person name="Watson M."/>
            <person name="Adriaenssens E.M."/>
            <person name="Foster-Nyarko E."/>
            <person name="Jarju S."/>
            <person name="Secka A."/>
            <person name="Antonio M."/>
            <person name="Oren A."/>
            <person name="Chaudhuri R.R."/>
            <person name="La Ragione R."/>
            <person name="Hildebrand F."/>
            <person name="Pallen M.J."/>
        </authorList>
    </citation>
    <scope>NUCLEOTIDE SEQUENCE</scope>
    <source>
        <strain evidence="1">4376</strain>
    </source>
</reference>
<comment type="caution">
    <text evidence="1">The sequence shown here is derived from an EMBL/GenBank/DDBJ whole genome shotgun (WGS) entry which is preliminary data.</text>
</comment>
<evidence type="ECO:0000313" key="2">
    <source>
        <dbReference type="Proteomes" id="UP000824189"/>
    </source>
</evidence>
<reference evidence="1" key="2">
    <citation type="submission" date="2021-04" db="EMBL/GenBank/DDBJ databases">
        <authorList>
            <person name="Gilroy R."/>
        </authorList>
    </citation>
    <scope>NUCLEOTIDE SEQUENCE</scope>
    <source>
        <strain evidence="1">4376</strain>
    </source>
</reference>
<keyword evidence="1" id="KW-0378">Hydrolase</keyword>
<proteinExistence type="predicted"/>
<feature type="non-terminal residue" evidence="1">
    <location>
        <position position="1"/>
    </location>
</feature>
<organism evidence="1 2">
    <name type="scientific">Candidatus Corynebacterium gallistercoris</name>
    <dbReference type="NCBI Taxonomy" id="2838530"/>
    <lineage>
        <taxon>Bacteria</taxon>
        <taxon>Bacillati</taxon>
        <taxon>Actinomycetota</taxon>
        <taxon>Actinomycetes</taxon>
        <taxon>Mycobacteriales</taxon>
        <taxon>Corynebacteriaceae</taxon>
        <taxon>Corynebacterium</taxon>
    </lineage>
</organism>
<name>A0A9D1RYW4_9CORY</name>
<dbReference type="GO" id="GO:0008967">
    <property type="term" value="F:phosphoglycolate phosphatase activity"/>
    <property type="evidence" value="ECO:0007669"/>
    <property type="project" value="TreeGrafter"/>
</dbReference>
<protein>
    <submittedName>
        <fullName evidence="1">HAD hydrolase-like protein</fullName>
    </submittedName>
</protein>
<dbReference type="InterPro" id="IPR050155">
    <property type="entry name" value="HAD-like_hydrolase_sf"/>
</dbReference>
<sequence>VAGDEVPHGRPEPDLIKAVMDNLGVEDPAVVLSCGDTQADVKSAHAAGVASVGVLTGHLEREDFQQLEADYILDSVADVAADMLEG</sequence>
<dbReference type="InterPro" id="IPR023214">
    <property type="entry name" value="HAD_sf"/>
</dbReference>
<dbReference type="Gene3D" id="3.40.50.1000">
    <property type="entry name" value="HAD superfamily/HAD-like"/>
    <property type="match status" value="1"/>
</dbReference>
<dbReference type="GO" id="GO:0005829">
    <property type="term" value="C:cytosol"/>
    <property type="evidence" value="ECO:0007669"/>
    <property type="project" value="TreeGrafter"/>
</dbReference>
<dbReference type="AlphaFoldDB" id="A0A9D1RYW4"/>
<dbReference type="GO" id="GO:0006281">
    <property type="term" value="P:DNA repair"/>
    <property type="evidence" value="ECO:0007669"/>
    <property type="project" value="TreeGrafter"/>
</dbReference>
<dbReference type="PANTHER" id="PTHR43434:SF1">
    <property type="entry name" value="PHOSPHOGLYCOLATE PHOSPHATASE"/>
    <property type="match status" value="1"/>
</dbReference>
<accession>A0A9D1RYW4</accession>
<dbReference type="Proteomes" id="UP000824189">
    <property type="component" value="Unassembled WGS sequence"/>
</dbReference>
<evidence type="ECO:0000313" key="1">
    <source>
        <dbReference type="EMBL" id="HIW96858.1"/>
    </source>
</evidence>
<dbReference type="PANTHER" id="PTHR43434">
    <property type="entry name" value="PHOSPHOGLYCOLATE PHOSPHATASE"/>
    <property type="match status" value="1"/>
</dbReference>
<dbReference type="InterPro" id="IPR036412">
    <property type="entry name" value="HAD-like_sf"/>
</dbReference>
<dbReference type="EMBL" id="DXFZ01000121">
    <property type="protein sequence ID" value="HIW96858.1"/>
    <property type="molecule type" value="Genomic_DNA"/>
</dbReference>
<gene>
    <name evidence="1" type="ORF">H9867_10355</name>
</gene>